<evidence type="ECO:0000259" key="2">
    <source>
        <dbReference type="Pfam" id="PF04859"/>
    </source>
</evidence>
<evidence type="ECO:0008006" key="6">
    <source>
        <dbReference type="Google" id="ProtNLM"/>
    </source>
</evidence>
<gene>
    <name evidence="4" type="ORF">DH2020_002365</name>
</gene>
<evidence type="ECO:0000313" key="4">
    <source>
        <dbReference type="EMBL" id="KAK6162524.1"/>
    </source>
</evidence>
<protein>
    <recommendedName>
        <fullName evidence="6">DUF641 domain-containing protein</fullName>
    </recommendedName>
</protein>
<keyword evidence="5" id="KW-1185">Reference proteome</keyword>
<dbReference type="InterPro" id="IPR006943">
    <property type="entry name" value="DUF641_pln"/>
</dbReference>
<name>A0ABR0XU71_REHGL</name>
<evidence type="ECO:0000259" key="3">
    <source>
        <dbReference type="Pfam" id="PF24994"/>
    </source>
</evidence>
<comment type="caution">
    <text evidence="4">The sequence shown here is derived from an EMBL/GenBank/DDBJ whole genome shotgun (WGS) entry which is preliminary data.</text>
</comment>
<evidence type="ECO:0000313" key="5">
    <source>
        <dbReference type="Proteomes" id="UP001318860"/>
    </source>
</evidence>
<keyword evidence="1" id="KW-0472">Membrane</keyword>
<keyword evidence="1" id="KW-1133">Transmembrane helix</keyword>
<dbReference type="InterPro" id="IPR056813">
    <property type="entry name" value="GIL1_IRKI_C"/>
</dbReference>
<dbReference type="EMBL" id="JABTTQ020000002">
    <property type="protein sequence ID" value="KAK6162524.1"/>
    <property type="molecule type" value="Genomic_DNA"/>
</dbReference>
<feature type="domain" description="DUF641" evidence="2">
    <location>
        <begin position="89"/>
        <end position="220"/>
    </location>
</feature>
<feature type="transmembrane region" description="Helical" evidence="1">
    <location>
        <begin position="443"/>
        <end position="469"/>
    </location>
</feature>
<evidence type="ECO:0000256" key="1">
    <source>
        <dbReference type="SAM" id="Phobius"/>
    </source>
</evidence>
<dbReference type="Pfam" id="PF04859">
    <property type="entry name" value="DUF641"/>
    <property type="match status" value="1"/>
</dbReference>
<reference evidence="4 5" key="1">
    <citation type="journal article" date="2021" name="Comput. Struct. Biotechnol. J.">
        <title>De novo genome assembly of the potent medicinal plant Rehmannia glutinosa using nanopore technology.</title>
        <authorList>
            <person name="Ma L."/>
            <person name="Dong C."/>
            <person name="Song C."/>
            <person name="Wang X."/>
            <person name="Zheng X."/>
            <person name="Niu Y."/>
            <person name="Chen S."/>
            <person name="Feng W."/>
        </authorList>
    </citation>
    <scope>NUCLEOTIDE SEQUENCE [LARGE SCALE GENOMIC DNA]</scope>
    <source>
        <strain evidence="4">DH-2019</strain>
    </source>
</reference>
<feature type="domain" description="GIL1/IRKI C-terminal" evidence="3">
    <location>
        <begin position="391"/>
        <end position="439"/>
    </location>
</feature>
<dbReference type="InterPro" id="IPR040225">
    <property type="entry name" value="GIL1-like"/>
</dbReference>
<accession>A0ABR0XU71</accession>
<keyword evidence="1" id="KW-0812">Transmembrane</keyword>
<dbReference type="PANTHER" id="PTHR31161">
    <property type="entry name" value="PROTEIN GRAVITROPIC IN THE LIGHT 1"/>
    <property type="match status" value="1"/>
</dbReference>
<dbReference type="Pfam" id="PF24994">
    <property type="entry name" value="GIL1_IRKI_C"/>
    <property type="match status" value="1"/>
</dbReference>
<proteinExistence type="predicted"/>
<sequence length="540" mass="60413">MYRFQGMVEMEGGPSSKQPPPPQISDMFQKFALAFKTKTYELFAEDSAAADSDGDVTLLLDSAEELILDQKVVVIKPDSGSGPDNSGAQLIRALIPSLFATLSSFEASYLQFQAAHVPEIDQNALELADKLIVSILQKLTEMKDLYKDSKKRSLGLNCGFDFPAVTFLEFQVQENQSKLRVLETIVNSLQSQMDVKDDEARDLRKKLDNILVSNADLSRKLGLKNGNIGLGMEVLLTIRVFEAMLGDSVKSLRCFVKLLIDLMQRAGWDLEEAANSVYSGVDYAKKGHFRYAFLSYVCLGMFHNFDKNDFGLCDNEIICNGSKHSENGNNDSENNSYLRQLIEHVASNPMEILSKNPKCEFSRFCEKKYEELIHPTMESSIFSNLDRKEKVGRGVEFSIVYMEDVLGKCGLPRKTRPRVGFTVVPGFKVGRTVIQSQVYTPHLILSSFLVSFTIEWAFCISLVFSIHLVMVMEKKDCLQILSTVRAHGFEGIFPGTDSIPSQFVSSPNVGCVISDDKLCMYILGGFGPEYDCCGQSYYQI</sequence>
<organism evidence="4 5">
    <name type="scientific">Rehmannia glutinosa</name>
    <name type="common">Chinese foxglove</name>
    <dbReference type="NCBI Taxonomy" id="99300"/>
    <lineage>
        <taxon>Eukaryota</taxon>
        <taxon>Viridiplantae</taxon>
        <taxon>Streptophyta</taxon>
        <taxon>Embryophyta</taxon>
        <taxon>Tracheophyta</taxon>
        <taxon>Spermatophyta</taxon>
        <taxon>Magnoliopsida</taxon>
        <taxon>eudicotyledons</taxon>
        <taxon>Gunneridae</taxon>
        <taxon>Pentapetalae</taxon>
        <taxon>asterids</taxon>
        <taxon>lamiids</taxon>
        <taxon>Lamiales</taxon>
        <taxon>Orobanchaceae</taxon>
        <taxon>Rehmannieae</taxon>
        <taxon>Rehmannia</taxon>
    </lineage>
</organism>
<dbReference type="Proteomes" id="UP001318860">
    <property type="component" value="Unassembled WGS sequence"/>
</dbReference>